<name>A0A803M3Y0_CHEQI</name>
<dbReference type="PROSITE" id="PS51354">
    <property type="entry name" value="GLUTAREDOXIN_2"/>
    <property type="match status" value="1"/>
</dbReference>
<reference evidence="3" key="1">
    <citation type="journal article" date="2017" name="Nature">
        <title>The genome of Chenopodium quinoa.</title>
        <authorList>
            <person name="Jarvis D.E."/>
            <person name="Ho Y.S."/>
            <person name="Lightfoot D.J."/>
            <person name="Schmoeckel S.M."/>
            <person name="Li B."/>
            <person name="Borm T.J.A."/>
            <person name="Ohyanagi H."/>
            <person name="Mineta K."/>
            <person name="Michell C.T."/>
            <person name="Saber N."/>
            <person name="Kharbatia N.M."/>
            <person name="Rupper R.R."/>
            <person name="Sharp A.R."/>
            <person name="Dally N."/>
            <person name="Boughton B.A."/>
            <person name="Woo Y.H."/>
            <person name="Gao G."/>
            <person name="Schijlen E.G.W.M."/>
            <person name="Guo X."/>
            <person name="Momin A.A."/>
            <person name="Negrao S."/>
            <person name="Al-Babili S."/>
            <person name="Gehring C."/>
            <person name="Roessner U."/>
            <person name="Jung C."/>
            <person name="Murphy K."/>
            <person name="Arold S.T."/>
            <person name="Gojobori T."/>
            <person name="van der Linden C.G."/>
            <person name="van Loo E.N."/>
            <person name="Jellen E.N."/>
            <person name="Maughan P.J."/>
            <person name="Tester M."/>
        </authorList>
    </citation>
    <scope>NUCLEOTIDE SEQUENCE [LARGE SCALE GENOMIC DNA]</scope>
    <source>
        <strain evidence="3">cv. PI 614886</strain>
    </source>
</reference>
<dbReference type="InterPro" id="IPR002109">
    <property type="entry name" value="Glutaredoxin"/>
</dbReference>
<dbReference type="EnsemblPlants" id="AUR62022929-RA">
    <property type="protein sequence ID" value="AUR62022929-RA:cds"/>
    <property type="gene ID" value="AUR62022929"/>
</dbReference>
<accession>A0A803M3Y0</accession>
<evidence type="ECO:0000313" key="3">
    <source>
        <dbReference type="EnsemblPlants" id="AUR62022929-RA:cds"/>
    </source>
</evidence>
<keyword evidence="4" id="KW-1185">Reference proteome</keyword>
<reference evidence="3" key="2">
    <citation type="submission" date="2021-03" db="UniProtKB">
        <authorList>
            <consortium name="EnsemblPlants"/>
        </authorList>
    </citation>
    <scope>IDENTIFICATION</scope>
</reference>
<evidence type="ECO:0000259" key="2">
    <source>
        <dbReference type="Pfam" id="PF00462"/>
    </source>
</evidence>
<dbReference type="Gramene" id="AUR62022929-RA">
    <property type="protein sequence ID" value="AUR62022929-RA:cds"/>
    <property type="gene ID" value="AUR62022929"/>
</dbReference>
<evidence type="ECO:0000256" key="1">
    <source>
        <dbReference type="SAM" id="MobiDB-lite"/>
    </source>
</evidence>
<sequence>MWVPWVKKSSVRTHTRSPSSFDDHPPSPIHLHSPSLKDIETLFNHHPPPLLTPLHKHSFSSASFSPAHHSVSFKDVNSLFYDDPARTQSRKPSVFNRVRTWAHQPDPPPDSHNKVVVYYTSLHVVRRTFEDCKTVRSILKGYKVKMDERDLAMDARFVDELQRIIPSSTPGKKASLPTVYFSGKYVGGVEEIRRLQESGELKRMIRGLPLDEGGICKVCGGYRSILATVGDLLRLFYEAPGFRVFKRRRLVIEPGDIAINYLKSTFILDFIAVLPLPQVKWYHILASEDHTDIYTYLNLLFWIQRLPRLFVVVHSKAEITKTAGVLTKSAMSGAFYNLLWFINLSNIYGAEYYHMHIDWLTKCTRIVIDEKHLMPQSLDWDQLISNCTQTNNIEQGIFASGLTNKIGTKNFIQNTCSAFHGNSKA</sequence>
<dbReference type="InterPro" id="IPR036249">
    <property type="entry name" value="Thioredoxin-like_sf"/>
</dbReference>
<dbReference type="PANTHER" id="PTHR45669">
    <property type="entry name" value="GLUTAREDOXIN DOMAIN-CONTAINING CYSTEINE-RICH PROTEIN CG12206-RELATED"/>
    <property type="match status" value="1"/>
</dbReference>
<feature type="region of interest" description="Disordered" evidence="1">
    <location>
        <begin position="1"/>
        <end position="29"/>
    </location>
</feature>
<proteinExistence type="predicted"/>
<organism evidence="3 4">
    <name type="scientific">Chenopodium quinoa</name>
    <name type="common">Quinoa</name>
    <dbReference type="NCBI Taxonomy" id="63459"/>
    <lineage>
        <taxon>Eukaryota</taxon>
        <taxon>Viridiplantae</taxon>
        <taxon>Streptophyta</taxon>
        <taxon>Embryophyta</taxon>
        <taxon>Tracheophyta</taxon>
        <taxon>Spermatophyta</taxon>
        <taxon>Magnoliopsida</taxon>
        <taxon>eudicotyledons</taxon>
        <taxon>Gunneridae</taxon>
        <taxon>Pentapetalae</taxon>
        <taxon>Caryophyllales</taxon>
        <taxon>Chenopodiaceae</taxon>
        <taxon>Chenopodioideae</taxon>
        <taxon>Atripliceae</taxon>
        <taxon>Chenopodium</taxon>
    </lineage>
</organism>
<feature type="domain" description="Glutaredoxin" evidence="2">
    <location>
        <begin position="116"/>
        <end position="186"/>
    </location>
</feature>
<protein>
    <recommendedName>
        <fullName evidence="2">Glutaredoxin domain-containing protein</fullName>
    </recommendedName>
</protein>
<dbReference type="SUPFAM" id="SSF52833">
    <property type="entry name" value="Thioredoxin-like"/>
    <property type="match status" value="1"/>
</dbReference>
<dbReference type="AlphaFoldDB" id="A0A803M3Y0"/>
<evidence type="ECO:0000313" key="4">
    <source>
        <dbReference type="Proteomes" id="UP000596660"/>
    </source>
</evidence>
<dbReference type="PANTHER" id="PTHR45669:SF26">
    <property type="entry name" value="GLUTAREDOXIN DOMAIN-CONTAINING PROTEIN"/>
    <property type="match status" value="1"/>
</dbReference>
<dbReference type="Pfam" id="PF00462">
    <property type="entry name" value="Glutaredoxin"/>
    <property type="match status" value="1"/>
</dbReference>
<dbReference type="Proteomes" id="UP000596660">
    <property type="component" value="Unplaced"/>
</dbReference>
<dbReference type="Gene3D" id="3.40.30.10">
    <property type="entry name" value="Glutaredoxin"/>
    <property type="match status" value="1"/>
</dbReference>